<dbReference type="EMBL" id="QGNW01000233">
    <property type="protein sequence ID" value="RVW82990.1"/>
    <property type="molecule type" value="Genomic_DNA"/>
</dbReference>
<name>A0A438HEV9_VITVI</name>
<organism evidence="1 2">
    <name type="scientific">Vitis vinifera</name>
    <name type="common">Grape</name>
    <dbReference type="NCBI Taxonomy" id="29760"/>
    <lineage>
        <taxon>Eukaryota</taxon>
        <taxon>Viridiplantae</taxon>
        <taxon>Streptophyta</taxon>
        <taxon>Embryophyta</taxon>
        <taxon>Tracheophyta</taxon>
        <taxon>Spermatophyta</taxon>
        <taxon>Magnoliopsida</taxon>
        <taxon>eudicotyledons</taxon>
        <taxon>Gunneridae</taxon>
        <taxon>Pentapetalae</taxon>
        <taxon>rosids</taxon>
        <taxon>Vitales</taxon>
        <taxon>Vitaceae</taxon>
        <taxon>Viteae</taxon>
        <taxon>Vitis</taxon>
    </lineage>
</organism>
<evidence type="ECO:0000313" key="2">
    <source>
        <dbReference type="Proteomes" id="UP000288805"/>
    </source>
</evidence>
<sequence length="45" mass="5059">MKWKVQGSHIDDEDGGGMAIEGLDMENFGFPDAHFHSPYSSFQNE</sequence>
<dbReference type="AlphaFoldDB" id="A0A438HEV9"/>
<gene>
    <name evidence="1" type="ORF">CK203_042525</name>
</gene>
<comment type="caution">
    <text evidence="1">The sequence shown here is derived from an EMBL/GenBank/DDBJ whole genome shotgun (WGS) entry which is preliminary data.</text>
</comment>
<evidence type="ECO:0000313" key="1">
    <source>
        <dbReference type="EMBL" id="RVW82990.1"/>
    </source>
</evidence>
<dbReference type="Proteomes" id="UP000288805">
    <property type="component" value="Unassembled WGS sequence"/>
</dbReference>
<proteinExistence type="predicted"/>
<protein>
    <submittedName>
        <fullName evidence="1">Uncharacterized protein</fullName>
    </submittedName>
</protein>
<reference evidence="1 2" key="1">
    <citation type="journal article" date="2018" name="PLoS Genet.">
        <title>Population sequencing reveals clonal diversity and ancestral inbreeding in the grapevine cultivar Chardonnay.</title>
        <authorList>
            <person name="Roach M.J."/>
            <person name="Johnson D.L."/>
            <person name="Bohlmann J."/>
            <person name="van Vuuren H.J."/>
            <person name="Jones S.J."/>
            <person name="Pretorius I.S."/>
            <person name="Schmidt S.A."/>
            <person name="Borneman A.R."/>
        </authorList>
    </citation>
    <scope>NUCLEOTIDE SEQUENCE [LARGE SCALE GENOMIC DNA]</scope>
    <source>
        <strain evidence="2">cv. Chardonnay</strain>
        <tissue evidence="1">Leaf</tissue>
    </source>
</reference>
<accession>A0A438HEV9</accession>